<gene>
    <name evidence="2" type="ORF">NDU88_000388</name>
</gene>
<proteinExistence type="predicted"/>
<name>A0AAV7NB81_PLEWA</name>
<feature type="compositionally biased region" description="Basic and acidic residues" evidence="1">
    <location>
        <begin position="180"/>
        <end position="194"/>
    </location>
</feature>
<accession>A0AAV7NB81</accession>
<reference evidence="2" key="1">
    <citation type="journal article" date="2022" name="bioRxiv">
        <title>Sequencing and chromosome-scale assembly of the giantPleurodeles waltlgenome.</title>
        <authorList>
            <person name="Brown T."/>
            <person name="Elewa A."/>
            <person name="Iarovenko S."/>
            <person name="Subramanian E."/>
            <person name="Araus A.J."/>
            <person name="Petzold A."/>
            <person name="Susuki M."/>
            <person name="Suzuki K.-i.T."/>
            <person name="Hayashi T."/>
            <person name="Toyoda A."/>
            <person name="Oliveira C."/>
            <person name="Osipova E."/>
            <person name="Leigh N.D."/>
            <person name="Simon A."/>
            <person name="Yun M.H."/>
        </authorList>
    </citation>
    <scope>NUCLEOTIDE SEQUENCE</scope>
    <source>
        <strain evidence="2">20211129_DDA</strain>
        <tissue evidence="2">Liver</tissue>
    </source>
</reference>
<dbReference type="AlphaFoldDB" id="A0AAV7NB81"/>
<feature type="region of interest" description="Disordered" evidence="1">
    <location>
        <begin position="174"/>
        <end position="195"/>
    </location>
</feature>
<keyword evidence="3" id="KW-1185">Reference proteome</keyword>
<evidence type="ECO:0000313" key="3">
    <source>
        <dbReference type="Proteomes" id="UP001066276"/>
    </source>
</evidence>
<organism evidence="2 3">
    <name type="scientific">Pleurodeles waltl</name>
    <name type="common">Iberian ribbed newt</name>
    <dbReference type="NCBI Taxonomy" id="8319"/>
    <lineage>
        <taxon>Eukaryota</taxon>
        <taxon>Metazoa</taxon>
        <taxon>Chordata</taxon>
        <taxon>Craniata</taxon>
        <taxon>Vertebrata</taxon>
        <taxon>Euteleostomi</taxon>
        <taxon>Amphibia</taxon>
        <taxon>Batrachia</taxon>
        <taxon>Caudata</taxon>
        <taxon>Salamandroidea</taxon>
        <taxon>Salamandridae</taxon>
        <taxon>Pleurodelinae</taxon>
        <taxon>Pleurodeles</taxon>
    </lineage>
</organism>
<dbReference type="Proteomes" id="UP001066276">
    <property type="component" value="Chromosome 8"/>
</dbReference>
<evidence type="ECO:0000256" key="1">
    <source>
        <dbReference type="SAM" id="MobiDB-lite"/>
    </source>
</evidence>
<protein>
    <submittedName>
        <fullName evidence="2">Uncharacterized protein</fullName>
    </submittedName>
</protein>
<comment type="caution">
    <text evidence="2">The sequence shown here is derived from an EMBL/GenBank/DDBJ whole genome shotgun (WGS) entry which is preliminary data.</text>
</comment>
<evidence type="ECO:0000313" key="2">
    <source>
        <dbReference type="EMBL" id="KAJ1112120.1"/>
    </source>
</evidence>
<dbReference type="EMBL" id="JANPWB010000012">
    <property type="protein sequence ID" value="KAJ1112120.1"/>
    <property type="molecule type" value="Genomic_DNA"/>
</dbReference>
<sequence length="213" mass="24651">MEGNIIRLEAVALESGDPADRHRLQLRQQDFRARAENLARKYTLATQHRFYDVGGEGKRGNTILEPNWVNNLLAGRVVLSESWMNKERVKKEKSKLNFDKTNAVKKTVINVDDWILIKNPLMKKKLSGPMKVVKLFTNAIKTDDDRIWNLNRVVKYRGDHSVLDKDGLHRNDFGNSSKVTDLRRSKDVTDDSSRSLRVRRSNRTVKFPSHLKD</sequence>